<evidence type="ECO:0000259" key="3">
    <source>
        <dbReference type="Pfam" id="PF05175"/>
    </source>
</evidence>
<evidence type="ECO:0000313" key="4">
    <source>
        <dbReference type="EMBL" id="OZC01219.1"/>
    </source>
</evidence>
<dbReference type="Proteomes" id="UP000216446">
    <property type="component" value="Unassembled WGS sequence"/>
</dbReference>
<accession>A0A259TTZ9</accession>
<keyword evidence="1" id="KW-0808">Transferase</keyword>
<evidence type="ECO:0000256" key="1">
    <source>
        <dbReference type="ARBA" id="ARBA00022603"/>
    </source>
</evidence>
<protein>
    <recommendedName>
        <fullName evidence="3">Methyltransferase small domain-containing protein</fullName>
    </recommendedName>
</protein>
<dbReference type="GO" id="GO:0032259">
    <property type="term" value="P:methylation"/>
    <property type="evidence" value="ECO:0007669"/>
    <property type="project" value="UniProtKB-KW"/>
</dbReference>
<feature type="domain" description="Methyltransferase small" evidence="3">
    <location>
        <begin position="139"/>
        <end position="258"/>
    </location>
</feature>
<keyword evidence="2" id="KW-0949">S-adenosyl-L-methionine</keyword>
<comment type="caution">
    <text evidence="4">The sequence shown here is derived from an EMBL/GenBank/DDBJ whole genome shotgun (WGS) entry which is preliminary data.</text>
</comment>
<dbReference type="PRINTS" id="PR00507">
    <property type="entry name" value="N12N6MTFRASE"/>
</dbReference>
<dbReference type="Gene3D" id="3.40.50.150">
    <property type="entry name" value="Vaccinia Virus protein VP39"/>
    <property type="match status" value="1"/>
</dbReference>
<dbReference type="CDD" id="cd02440">
    <property type="entry name" value="AdoMet_MTases"/>
    <property type="match status" value="1"/>
</dbReference>
<dbReference type="GO" id="GO:0008168">
    <property type="term" value="F:methyltransferase activity"/>
    <property type="evidence" value="ECO:0007669"/>
    <property type="project" value="UniProtKB-KW"/>
</dbReference>
<dbReference type="SUPFAM" id="SSF53335">
    <property type="entry name" value="S-adenosyl-L-methionine-dependent methyltransferases"/>
    <property type="match status" value="1"/>
</dbReference>
<evidence type="ECO:0000313" key="5">
    <source>
        <dbReference type="Proteomes" id="UP000216446"/>
    </source>
</evidence>
<dbReference type="InterPro" id="IPR007848">
    <property type="entry name" value="Small_mtfrase_dom"/>
</dbReference>
<keyword evidence="1" id="KW-0489">Methyltransferase</keyword>
<dbReference type="RefSeq" id="WP_094551991.1">
    <property type="nucleotide sequence ID" value="NZ_MQWB01000014.1"/>
</dbReference>
<sequence>MPHPATSPLALDAHVRLAREVEAYVAASKPLSSADLFALASSAYGGSLAEGAFTPRDAYDAAELGLHLHLLRAVGRLPPGASMECSSGARDALAEVERLSALLPSQTRRTAEQNDYQQFSTPAAYAGLCAWVSGVGEGHRVLEPSAGTGALCTFALASGASVHANELSDRRADLLAVLLEAADQDPGETLTRENADHLDAILPPSVRADVVLMNPPFSQTAGRLGTRRVPTVGTDHVLQALRRLEPGGRLVAVLSAAVQRGKPTHGAFFQTIDADPFILCADVEVGGAVYRPYGTSVRTRLLVVERMPEHSSGAARARVEGVVEAVPDVVDLLMPTRAGRSTRGGRRWP</sequence>
<reference evidence="4 5" key="1">
    <citation type="submission" date="2016-11" db="EMBL/GenBank/DDBJ databases">
        <title>Study of marine rhodopsin-containing bacteria.</title>
        <authorList>
            <person name="Yoshizawa S."/>
            <person name="Kumagai Y."/>
            <person name="Kogure K."/>
        </authorList>
    </citation>
    <scope>NUCLEOTIDE SEQUENCE [LARGE SCALE GENOMIC DNA]</scope>
    <source>
        <strain evidence="4 5">SG-29</strain>
    </source>
</reference>
<name>A0A259TTZ9_9BACT</name>
<keyword evidence="5" id="KW-1185">Reference proteome</keyword>
<dbReference type="EMBL" id="MQWB01000014">
    <property type="protein sequence ID" value="OZC01219.1"/>
    <property type="molecule type" value="Genomic_DNA"/>
</dbReference>
<dbReference type="AlphaFoldDB" id="A0A259TTZ9"/>
<dbReference type="Pfam" id="PF05175">
    <property type="entry name" value="MTS"/>
    <property type="match status" value="1"/>
</dbReference>
<dbReference type="InterPro" id="IPR029063">
    <property type="entry name" value="SAM-dependent_MTases_sf"/>
</dbReference>
<evidence type="ECO:0000256" key="2">
    <source>
        <dbReference type="ARBA" id="ARBA00022691"/>
    </source>
</evidence>
<dbReference type="OrthoDB" id="291479at2"/>
<proteinExistence type="predicted"/>
<gene>
    <name evidence="4" type="ORF">BSZ36_18370</name>
</gene>
<dbReference type="InParanoid" id="A0A259TTZ9"/>
<organism evidence="4 5">
    <name type="scientific">Rubricoccus marinus</name>
    <dbReference type="NCBI Taxonomy" id="716817"/>
    <lineage>
        <taxon>Bacteria</taxon>
        <taxon>Pseudomonadati</taxon>
        <taxon>Rhodothermota</taxon>
        <taxon>Rhodothermia</taxon>
        <taxon>Rhodothermales</taxon>
        <taxon>Rubricoccaceae</taxon>
        <taxon>Rubricoccus</taxon>
    </lineage>
</organism>